<reference evidence="7 8" key="1">
    <citation type="submission" date="2017-02" db="EMBL/GenBank/DDBJ databases">
        <authorList>
            <person name="Peterson S.W."/>
        </authorList>
    </citation>
    <scope>NUCLEOTIDE SEQUENCE [LARGE SCALE GENOMIC DNA]</scope>
    <source>
        <strain evidence="7 8">DSM 22335</strain>
    </source>
</reference>
<gene>
    <name evidence="7" type="ORF">SAMN04488132_11348</name>
</gene>
<evidence type="ECO:0000313" key="8">
    <source>
        <dbReference type="Proteomes" id="UP000190888"/>
    </source>
</evidence>
<feature type="transmembrane region" description="Helical" evidence="5">
    <location>
        <begin position="136"/>
        <end position="152"/>
    </location>
</feature>
<protein>
    <submittedName>
        <fullName evidence="7">Cell division protein FtsW, lipid II flippase</fullName>
    </submittedName>
</protein>
<feature type="transmembrane region" description="Helical" evidence="5">
    <location>
        <begin position="62"/>
        <end position="78"/>
    </location>
</feature>
<dbReference type="EMBL" id="FUWH01000013">
    <property type="protein sequence ID" value="SKA17063.1"/>
    <property type="molecule type" value="Genomic_DNA"/>
</dbReference>
<evidence type="ECO:0000256" key="3">
    <source>
        <dbReference type="ARBA" id="ARBA00022989"/>
    </source>
</evidence>
<keyword evidence="7" id="KW-0131">Cell cycle</keyword>
<keyword evidence="4 5" id="KW-0472">Membrane</keyword>
<dbReference type="GO" id="GO:0016020">
    <property type="term" value="C:membrane"/>
    <property type="evidence" value="ECO:0007669"/>
    <property type="project" value="UniProtKB-SubCell"/>
</dbReference>
<keyword evidence="8" id="KW-1185">Reference proteome</keyword>
<dbReference type="AlphaFoldDB" id="A0A1T4RM91"/>
<evidence type="ECO:0000313" key="7">
    <source>
        <dbReference type="EMBL" id="SKA17063.1"/>
    </source>
</evidence>
<dbReference type="Pfam" id="PF04932">
    <property type="entry name" value="Wzy_C"/>
    <property type="match status" value="1"/>
</dbReference>
<feature type="transmembrane region" description="Helical" evidence="5">
    <location>
        <begin position="164"/>
        <end position="184"/>
    </location>
</feature>
<feature type="transmembrane region" description="Helical" evidence="5">
    <location>
        <begin position="282"/>
        <end position="313"/>
    </location>
</feature>
<feature type="domain" description="O-antigen ligase-related" evidence="6">
    <location>
        <begin position="286"/>
        <end position="423"/>
    </location>
</feature>
<dbReference type="InterPro" id="IPR007016">
    <property type="entry name" value="O-antigen_ligase-rel_domated"/>
</dbReference>
<keyword evidence="2 5" id="KW-0812">Transmembrane</keyword>
<feature type="transmembrane region" description="Helical" evidence="5">
    <location>
        <begin position="83"/>
        <end position="99"/>
    </location>
</feature>
<feature type="transmembrane region" description="Helical" evidence="5">
    <location>
        <begin position="191"/>
        <end position="211"/>
    </location>
</feature>
<evidence type="ECO:0000256" key="1">
    <source>
        <dbReference type="ARBA" id="ARBA00004141"/>
    </source>
</evidence>
<evidence type="ECO:0000256" key="4">
    <source>
        <dbReference type="ARBA" id="ARBA00023136"/>
    </source>
</evidence>
<dbReference type="STRING" id="413434.SAMN04488132_11348"/>
<organism evidence="7 8">
    <name type="scientific">Sediminibacterium ginsengisoli</name>
    <dbReference type="NCBI Taxonomy" id="413434"/>
    <lineage>
        <taxon>Bacteria</taxon>
        <taxon>Pseudomonadati</taxon>
        <taxon>Bacteroidota</taxon>
        <taxon>Chitinophagia</taxon>
        <taxon>Chitinophagales</taxon>
        <taxon>Chitinophagaceae</taxon>
        <taxon>Sediminibacterium</taxon>
    </lineage>
</organism>
<dbReference type="InterPro" id="IPR051533">
    <property type="entry name" value="WaaL-like"/>
</dbReference>
<dbReference type="OrthoDB" id="783093at2"/>
<accession>A0A1T4RM91</accession>
<comment type="subcellular location">
    <subcellularLocation>
        <location evidence="1">Membrane</location>
        <topology evidence="1">Multi-pass membrane protein</topology>
    </subcellularLocation>
</comment>
<dbReference type="PANTHER" id="PTHR37422">
    <property type="entry name" value="TEICHURONIC ACID BIOSYNTHESIS PROTEIN TUAE"/>
    <property type="match status" value="1"/>
</dbReference>
<feature type="transmembrane region" description="Helical" evidence="5">
    <location>
        <begin position="254"/>
        <end position="276"/>
    </location>
</feature>
<keyword evidence="3 5" id="KW-1133">Transmembrane helix</keyword>
<feature type="transmembrane region" description="Helical" evidence="5">
    <location>
        <begin position="476"/>
        <end position="492"/>
    </location>
</feature>
<proteinExistence type="predicted"/>
<feature type="transmembrane region" description="Helical" evidence="5">
    <location>
        <begin position="445"/>
        <end position="464"/>
    </location>
</feature>
<feature type="transmembrane region" description="Helical" evidence="5">
    <location>
        <begin position="320"/>
        <end position="337"/>
    </location>
</feature>
<feature type="transmembrane region" description="Helical" evidence="5">
    <location>
        <begin position="36"/>
        <end position="56"/>
    </location>
</feature>
<evidence type="ECO:0000256" key="5">
    <source>
        <dbReference type="SAM" id="Phobius"/>
    </source>
</evidence>
<evidence type="ECO:0000256" key="2">
    <source>
        <dbReference type="ARBA" id="ARBA00022692"/>
    </source>
</evidence>
<name>A0A1T4RM91_9BACT</name>
<feature type="transmembrane region" description="Helical" evidence="5">
    <location>
        <begin position="105"/>
        <end position="124"/>
    </location>
</feature>
<dbReference type="Proteomes" id="UP000190888">
    <property type="component" value="Unassembled WGS sequence"/>
</dbReference>
<dbReference type="PANTHER" id="PTHR37422:SF13">
    <property type="entry name" value="LIPOPOLYSACCHARIDE BIOSYNTHESIS PROTEIN PA4999-RELATED"/>
    <property type="match status" value="1"/>
</dbReference>
<keyword evidence="7" id="KW-0132">Cell division</keyword>
<dbReference type="GO" id="GO:0051301">
    <property type="term" value="P:cell division"/>
    <property type="evidence" value="ECO:0007669"/>
    <property type="project" value="UniProtKB-KW"/>
</dbReference>
<sequence length="502" mass="56565">MDPVQMPISSTTPKSFRASPGSWLKRKILQEKLQNPFGLILFLSIAVCVPFVIAYLDFTASVVLLVSLAAIPSVYAIVAYPRFGMIVTLVMAYLIFAIIRLGLDFPAGVLLDGIEFLLVLGFFIKQKQRRDWSMMQSPMSIMMLLWIIYNVLQVLNPTAESYMAWLYTIRSVALVTFLYFIFAYHIRTVQYIRLLIGIWLVLALAAALYAFKQQFFGFSASELAWLTSDPAIADLLFIGGEWRKFSFLSDPVVFSYNMVITSLLAFCVSAIVKQWWLKLLLIIGGIAFLVAMLYSGTRGAFVLVPSAIAFYAILRFNMKIFIGVGIIGAILAVLIFIPTSNPTIYRFQTAFKPAADASFTVREINQKKIRPYILSHPMGGGLGATGVWGQRFAPDSYLAGFPPDSGYVRVAVELGWIGLLLYCILLFVILVTGIRYFFRMKDPELKTYCLAMTLIVFVLNVGNYPQEALVQFPNNIYFYLVVALIHVTYRLDQQKQKINRTA</sequence>
<evidence type="ECO:0000259" key="6">
    <source>
        <dbReference type="Pfam" id="PF04932"/>
    </source>
</evidence>
<feature type="transmembrane region" description="Helical" evidence="5">
    <location>
        <begin position="414"/>
        <end position="438"/>
    </location>
</feature>